<name>A0A2W4QZU4_9GAMM</name>
<dbReference type="Gene3D" id="1.20.58.220">
    <property type="entry name" value="Phosphate transport system protein phou homolog 2, domain 2"/>
    <property type="match status" value="1"/>
</dbReference>
<reference evidence="1 2" key="1">
    <citation type="journal article" date="2018" name="Aquat. Microb. Ecol.">
        <title>Gammaproteobacterial methanotrophs dominate.</title>
        <authorList>
            <person name="Rissanen A.J."/>
            <person name="Saarenheimo J."/>
            <person name="Tiirola M."/>
            <person name="Peura S."/>
            <person name="Aalto S.L."/>
            <person name="Karvinen A."/>
            <person name="Nykanen H."/>
        </authorList>
    </citation>
    <scope>NUCLEOTIDE SEQUENCE [LARGE SCALE GENOMIC DNA]</scope>
    <source>
        <strain evidence="1">AMbin10</strain>
    </source>
</reference>
<accession>A0A2W4QZU4</accession>
<dbReference type="EMBL" id="QJPH01000359">
    <property type="protein sequence ID" value="PZN76456.1"/>
    <property type="molecule type" value="Genomic_DNA"/>
</dbReference>
<dbReference type="Proteomes" id="UP000249396">
    <property type="component" value="Unassembled WGS sequence"/>
</dbReference>
<gene>
    <name evidence="1" type="ORF">DM484_16610</name>
</gene>
<proteinExistence type="predicted"/>
<dbReference type="PANTHER" id="PTHR37298:SF1">
    <property type="entry name" value="UPF0111 PROTEIN YKAA"/>
    <property type="match status" value="1"/>
</dbReference>
<dbReference type="InterPro" id="IPR038078">
    <property type="entry name" value="PhoU-like_sf"/>
</dbReference>
<evidence type="ECO:0000313" key="2">
    <source>
        <dbReference type="Proteomes" id="UP000249396"/>
    </source>
</evidence>
<protein>
    <submittedName>
        <fullName evidence="1">DUF47 domain-containing protein</fullName>
    </submittedName>
</protein>
<dbReference type="AlphaFoldDB" id="A0A2W4QZU4"/>
<dbReference type="PANTHER" id="PTHR37298">
    <property type="entry name" value="UPF0111 PROTEIN YKAA"/>
    <property type="match status" value="1"/>
</dbReference>
<organism evidence="1 2">
    <name type="scientific">Candidatus Methylumidiphilus alinenensis</name>
    <dbReference type="NCBI Taxonomy" id="2202197"/>
    <lineage>
        <taxon>Bacteria</taxon>
        <taxon>Pseudomonadati</taxon>
        <taxon>Pseudomonadota</taxon>
        <taxon>Gammaproteobacteria</taxon>
        <taxon>Methylococcales</taxon>
        <taxon>Candidatus Methylumidiphilus</taxon>
    </lineage>
</organism>
<sequence length="211" mass="24300">MNDDNAIFQKPRSLDELFNAHLANTFECGQVLSLLFSNLDTPDAYIAKVKSLEENGDRLTAEAYSSLELLTHSEFIHLTEQLVKRLDDIVDGMNNTARLIDICIPRKIEDAAQEILSTLMSMIARFQVEVARYPGNELADVRECRETLKRWEESADVTYHEWRKTQRRINMLPLIDEANWTEILGILEQTTDAAYHAALLLERMARFGLRQ</sequence>
<dbReference type="InterPro" id="IPR052912">
    <property type="entry name" value="UPF0111_domain"/>
</dbReference>
<evidence type="ECO:0000313" key="1">
    <source>
        <dbReference type="EMBL" id="PZN76456.1"/>
    </source>
</evidence>
<comment type="caution">
    <text evidence="1">The sequence shown here is derived from an EMBL/GenBank/DDBJ whole genome shotgun (WGS) entry which is preliminary data.</text>
</comment>